<dbReference type="Gene3D" id="3.30.450.40">
    <property type="match status" value="1"/>
</dbReference>
<dbReference type="GO" id="GO:0016020">
    <property type="term" value="C:membrane"/>
    <property type="evidence" value="ECO:0007669"/>
    <property type="project" value="UniProtKB-SubCell"/>
</dbReference>
<dbReference type="FunFam" id="3.30.70.270:FF:000001">
    <property type="entry name" value="Diguanylate cyclase domain protein"/>
    <property type="match status" value="1"/>
</dbReference>
<dbReference type="Pfam" id="PF13191">
    <property type="entry name" value="AAA_16"/>
    <property type="match status" value="1"/>
</dbReference>
<dbReference type="InterPro" id="IPR043128">
    <property type="entry name" value="Rev_trsase/Diguanyl_cyclase"/>
</dbReference>
<gene>
    <name evidence="4" type="ORF">DC3_18620</name>
</gene>
<comment type="subcellular location">
    <subcellularLocation>
        <location evidence="1">Membrane</location>
        <topology evidence="1">Single-pass membrane protein</topology>
    </subcellularLocation>
</comment>
<dbReference type="InterPro" id="IPR053159">
    <property type="entry name" value="Hybrid_Histidine_Kinase"/>
</dbReference>
<proteinExistence type="predicted"/>
<dbReference type="SMART" id="SM00065">
    <property type="entry name" value="GAF"/>
    <property type="match status" value="1"/>
</dbReference>
<dbReference type="CDD" id="cd14014">
    <property type="entry name" value="STKc_PknB_like"/>
    <property type="match status" value="1"/>
</dbReference>
<keyword evidence="4" id="KW-0418">Kinase</keyword>
<dbReference type="InterPro" id="IPR000160">
    <property type="entry name" value="GGDEF_dom"/>
</dbReference>
<dbReference type="InterPro" id="IPR029787">
    <property type="entry name" value="Nucleotide_cyclase"/>
</dbReference>
<dbReference type="Pfam" id="PF01590">
    <property type="entry name" value="GAF"/>
    <property type="match status" value="1"/>
</dbReference>
<dbReference type="InterPro" id="IPR029016">
    <property type="entry name" value="GAF-like_dom_sf"/>
</dbReference>
<sequence length="1642" mass="185473">MQSLLYASRNTVIYRVWDEARDQPVVVKVLTGQQRTSGLALLQREFEMTRRMEKAGFRKALDYGEYQGQPALYLEYVPGETLQDHFEHEHSLEHKLELAAGLARQLGLVHQQGIVHKDVGYHNVIVGEDGRVHLIDFGLSSPLARGRTRNTELAVMEGSFPFMSPEQTGRVNRSIDQRSDLYSLGVVLYWMFTGRLPFQADHAVEWVHLHMAVAPVPPDQLNPALPGFLSQVILKLLSKNPEDRYQSAYGVVQDLQRALSPETKDAPVGAFDRMEQHQFPQKLYGRDPDLRHLEQLLSVVRHGGSQWVQVSGDAGVGKSELLLQLQGQVIKQQGHFVAGKYSPLQQVPASGLIQAVQQLIRQLMAESDMVRSRWTLNLQQALGPLVGVMLPVVPELEWLLGPQPPVPELPFQEHENRFMDAFVRLLQGFAMQDAPLVLVLDDLQWADPLSVRVLNHLITSADTHHVLLLTAHQDTAIQNNLPVHTLLGYVQDHPLITELVLQPLDLPDVQHFLADTLNMPAEAVASLAQVVADKTAGMPFFMLEFIEALIENEVLHFDHDLGTWQWDLEKANQQHATDNTLDRLSRRVQEFPEATRQTLFWLAVLGQPVEIGHLAKLRQESADHTMQALFPALDAGLLILTGEEVRFTHDRILQQVYQQIPSNEQAALHLQLGRSFEVTPEQTDAELFQQVHHLILGLPLIEDPTERIQVAELCLQAARKARTSTAYRTAMAFLDAGLLALGDVAWTHNGKLAFDLTLEALQARFLLHDPEGAEIHFQSLVQHVKDPVDLAEVYASKIDLLTYLNRYPECVQLGIQALGLFGIQVPETGLQEASIAALRPLLGEVMKRGLPGLLTQSEMPDDPALQVQMRLLTTLVTVGYFSHPAFMMFVLVEQLKLTLQHGNSQQSVVAYYGTALMLVSSGNIDLAWGMMQVSLALAERYGHPFFLSRAKQVFGTLLCHWKQPPLSSLPFLDAARDLARESGDPTYTVFSILPMYYAHYNAGHHLEHLERCIQEHLEVVKAKPHALLMTRMQEMFVELMRGDHTEQLESCSLIYQQHMENAIVAMKNLPVEHRYHSLQTVLQYLSGDLEAALKHTEICHLYRQKNVSMGVQMNVEDTMMQALILLALHPTRIAEQRTADLEQVRENLQMLESWSHHAPMNYRHQALLVAAELARAQGQMHEARDRFEEALNSLQGSVNHKDTALTLERFSEFLRAQGNRSSADLYLKEAHQAYRRWGARVKALQLERLYPQLFVQDAALRPSSRMTSITTVSEQHQSSRLDVLAFTQASLVISSEIVLENLLNRMMVTVTQSAGAQRVVLLLKDQEQFFIEATHDARQEQPQVLMHEPIHDLPLSVIQYVLQTRETVVEGNARTSQRFQSELHFRTHETRSMLCTPILHQGEVKGVLYLENNLASHVFTERQVQVLQLLSSQMAISIEHARLYSHLEDLVQERTHDLEMAYQELQKSQEAIRHMAYHDALTGLPNRKLLSDRLEKAFARCRRHGGSVGMVYLDLDGFKGVNDTLGHDAGDQLLIEVASRLLQVVRETDTVARMGGDEFVVLLEPVISTEELQLVASRILQGFQPTVTIKGEVLHLRSSLGLSLRREEDTPEALMQRADNAMYVAKRQGKNRWVLDAGPGEA</sequence>
<reference evidence="4 5" key="1">
    <citation type="submission" date="2019-07" db="EMBL/GenBank/DDBJ databases">
        <title>Whole genome shotgun sequence of Deinococcus cellulosilyticus NBRC 106333.</title>
        <authorList>
            <person name="Hosoyama A."/>
            <person name="Uohara A."/>
            <person name="Ohji S."/>
            <person name="Ichikawa N."/>
        </authorList>
    </citation>
    <scope>NUCLEOTIDE SEQUENCE [LARGE SCALE GENOMIC DNA]</scope>
    <source>
        <strain evidence="4 5">NBRC 106333</strain>
    </source>
</reference>
<evidence type="ECO:0000313" key="5">
    <source>
        <dbReference type="Proteomes" id="UP000321306"/>
    </source>
</evidence>
<dbReference type="SMART" id="SM00267">
    <property type="entry name" value="GGDEF"/>
    <property type="match status" value="1"/>
</dbReference>
<feature type="domain" description="GGDEF" evidence="3">
    <location>
        <begin position="1506"/>
        <end position="1638"/>
    </location>
</feature>
<dbReference type="Gene3D" id="3.30.70.270">
    <property type="match status" value="1"/>
</dbReference>
<dbReference type="InterPro" id="IPR003018">
    <property type="entry name" value="GAF"/>
</dbReference>
<evidence type="ECO:0000313" key="4">
    <source>
        <dbReference type="EMBL" id="GEM46227.1"/>
    </source>
</evidence>
<protein>
    <submittedName>
        <fullName evidence="4">Serine/threonine protein kinase</fullName>
    </submittedName>
</protein>
<dbReference type="Proteomes" id="UP000321306">
    <property type="component" value="Unassembled WGS sequence"/>
</dbReference>
<feature type="domain" description="Protein kinase" evidence="2">
    <location>
        <begin position="1"/>
        <end position="259"/>
    </location>
</feature>
<name>A0A511N179_DEIC1</name>
<dbReference type="InterPro" id="IPR000719">
    <property type="entry name" value="Prot_kinase_dom"/>
</dbReference>
<dbReference type="InterPro" id="IPR027417">
    <property type="entry name" value="P-loop_NTPase"/>
</dbReference>
<dbReference type="SUPFAM" id="SSF52540">
    <property type="entry name" value="P-loop containing nucleoside triphosphate hydrolases"/>
    <property type="match status" value="1"/>
</dbReference>
<evidence type="ECO:0000259" key="2">
    <source>
        <dbReference type="PROSITE" id="PS50011"/>
    </source>
</evidence>
<dbReference type="NCBIfam" id="TIGR00254">
    <property type="entry name" value="GGDEF"/>
    <property type="match status" value="1"/>
</dbReference>
<dbReference type="GO" id="GO:0004674">
    <property type="term" value="F:protein serine/threonine kinase activity"/>
    <property type="evidence" value="ECO:0007669"/>
    <property type="project" value="UniProtKB-KW"/>
</dbReference>
<organism evidence="4 5">
    <name type="scientific">Deinococcus cellulosilyticus (strain DSM 18568 / NBRC 106333 / KACC 11606 / 5516J-15)</name>
    <dbReference type="NCBI Taxonomy" id="1223518"/>
    <lineage>
        <taxon>Bacteria</taxon>
        <taxon>Thermotogati</taxon>
        <taxon>Deinococcota</taxon>
        <taxon>Deinococci</taxon>
        <taxon>Deinococcales</taxon>
        <taxon>Deinococcaceae</taxon>
        <taxon>Deinococcus</taxon>
    </lineage>
</organism>
<dbReference type="SUPFAM" id="SSF55781">
    <property type="entry name" value="GAF domain-like"/>
    <property type="match status" value="1"/>
</dbReference>
<dbReference type="EMBL" id="BJXB01000007">
    <property type="protein sequence ID" value="GEM46227.1"/>
    <property type="molecule type" value="Genomic_DNA"/>
</dbReference>
<dbReference type="Gene3D" id="1.10.510.10">
    <property type="entry name" value="Transferase(Phosphotransferase) domain 1"/>
    <property type="match status" value="1"/>
</dbReference>
<dbReference type="PROSITE" id="PS50887">
    <property type="entry name" value="GGDEF"/>
    <property type="match status" value="1"/>
</dbReference>
<dbReference type="Pfam" id="PF00990">
    <property type="entry name" value="GGDEF"/>
    <property type="match status" value="1"/>
</dbReference>
<dbReference type="PROSITE" id="PS50011">
    <property type="entry name" value="PROTEIN_KINASE_DOM"/>
    <property type="match status" value="1"/>
</dbReference>
<keyword evidence="4" id="KW-0723">Serine/threonine-protein kinase</keyword>
<comment type="caution">
    <text evidence="4">The sequence shown here is derived from an EMBL/GenBank/DDBJ whole genome shotgun (WGS) entry which is preliminary data.</text>
</comment>
<dbReference type="SUPFAM" id="SSF56112">
    <property type="entry name" value="Protein kinase-like (PK-like)"/>
    <property type="match status" value="1"/>
</dbReference>
<dbReference type="PANTHER" id="PTHR43642">
    <property type="entry name" value="HYBRID SIGNAL TRANSDUCTION HISTIDINE KINASE G"/>
    <property type="match status" value="1"/>
</dbReference>
<evidence type="ECO:0000256" key="1">
    <source>
        <dbReference type="ARBA" id="ARBA00004167"/>
    </source>
</evidence>
<dbReference type="GO" id="GO:0005524">
    <property type="term" value="F:ATP binding"/>
    <property type="evidence" value="ECO:0007669"/>
    <property type="project" value="InterPro"/>
</dbReference>
<dbReference type="InterPro" id="IPR011009">
    <property type="entry name" value="Kinase-like_dom_sf"/>
</dbReference>
<keyword evidence="4" id="KW-0808">Transferase</keyword>
<dbReference type="CDD" id="cd01949">
    <property type="entry name" value="GGDEF"/>
    <property type="match status" value="1"/>
</dbReference>
<dbReference type="RefSeq" id="WP_146884053.1">
    <property type="nucleotide sequence ID" value="NZ_BJXB01000007.1"/>
</dbReference>
<dbReference type="OrthoDB" id="573511at2"/>
<dbReference type="Pfam" id="PF00069">
    <property type="entry name" value="Pkinase"/>
    <property type="match status" value="1"/>
</dbReference>
<dbReference type="Gene3D" id="3.40.50.300">
    <property type="entry name" value="P-loop containing nucleotide triphosphate hydrolases"/>
    <property type="match status" value="1"/>
</dbReference>
<dbReference type="SUPFAM" id="SSF55073">
    <property type="entry name" value="Nucleotide cyclase"/>
    <property type="match status" value="1"/>
</dbReference>
<evidence type="ECO:0000259" key="3">
    <source>
        <dbReference type="PROSITE" id="PS50887"/>
    </source>
</evidence>
<dbReference type="PANTHER" id="PTHR43642:SF1">
    <property type="entry name" value="HYBRID SIGNAL TRANSDUCTION HISTIDINE KINASE G"/>
    <property type="match status" value="1"/>
</dbReference>
<keyword evidence="5" id="KW-1185">Reference proteome</keyword>
<dbReference type="InterPro" id="IPR041664">
    <property type="entry name" value="AAA_16"/>
</dbReference>
<accession>A0A511N179</accession>